<dbReference type="PROSITE" id="PS51736">
    <property type="entry name" value="RECOMBINASES_3"/>
    <property type="match status" value="1"/>
</dbReference>
<dbReference type="InterPro" id="IPR006118">
    <property type="entry name" value="Recombinase_CS"/>
</dbReference>
<dbReference type="PROSITE" id="PS00397">
    <property type="entry name" value="RECOMBINASES_1"/>
    <property type="match status" value="1"/>
</dbReference>
<evidence type="ECO:0000256" key="4">
    <source>
        <dbReference type="PROSITE-ProRule" id="PRU10137"/>
    </source>
</evidence>
<keyword evidence="2" id="KW-0238">DNA-binding</keyword>
<protein>
    <submittedName>
        <fullName evidence="6">Recombinase family protein</fullName>
    </submittedName>
</protein>
<dbReference type="InterPro" id="IPR006119">
    <property type="entry name" value="Resolv_N"/>
</dbReference>
<sequence length="211" mass="22954">MTKRVALYARVSTDQQTVENQLRDLQEVAGRLGWNVVDVITDEGISGAKGRDQRPGFDRLLKGIARREFDVIAAWSVDRLGRSLRDLVVFLDEVRDRGIDLYLHQQGVDTGTAAGRALFGMLSVFSDFERSMIRARVIAGLERAKSTGKRLGRPPTSPLKVEKVKKLLGAGTSLRAIARATNLSPAMVSKIKAQLVADGSLPPQSQTTGGA</sequence>
<proteinExistence type="predicted"/>
<evidence type="ECO:0000256" key="2">
    <source>
        <dbReference type="ARBA" id="ARBA00023125"/>
    </source>
</evidence>
<name>A0ABS5IHN8_9PROT</name>
<evidence type="ECO:0000313" key="6">
    <source>
        <dbReference type="EMBL" id="MBR9973914.1"/>
    </source>
</evidence>
<dbReference type="CDD" id="cd03768">
    <property type="entry name" value="SR_ResInv"/>
    <property type="match status" value="1"/>
</dbReference>
<feature type="domain" description="Resolvase/invertase-type recombinase catalytic" evidence="5">
    <location>
        <begin position="4"/>
        <end position="148"/>
    </location>
</feature>
<gene>
    <name evidence="6" type="ORF">KEC16_19515</name>
</gene>
<evidence type="ECO:0000256" key="1">
    <source>
        <dbReference type="ARBA" id="ARBA00022908"/>
    </source>
</evidence>
<dbReference type="SMART" id="SM00857">
    <property type="entry name" value="Resolvase"/>
    <property type="match status" value="1"/>
</dbReference>
<evidence type="ECO:0000256" key="3">
    <source>
        <dbReference type="ARBA" id="ARBA00023172"/>
    </source>
</evidence>
<dbReference type="Pfam" id="PF00239">
    <property type="entry name" value="Resolvase"/>
    <property type="match status" value="1"/>
</dbReference>
<organism evidence="6 7">
    <name type="scientific">Magnetospirillum sulfuroxidans</name>
    <dbReference type="NCBI Taxonomy" id="611300"/>
    <lineage>
        <taxon>Bacteria</taxon>
        <taxon>Pseudomonadati</taxon>
        <taxon>Pseudomonadota</taxon>
        <taxon>Alphaproteobacteria</taxon>
        <taxon>Rhodospirillales</taxon>
        <taxon>Rhodospirillaceae</taxon>
        <taxon>Magnetospirillum</taxon>
    </lineage>
</organism>
<evidence type="ECO:0000259" key="5">
    <source>
        <dbReference type="PROSITE" id="PS51736"/>
    </source>
</evidence>
<dbReference type="Gene3D" id="3.40.50.1390">
    <property type="entry name" value="Resolvase, N-terminal catalytic domain"/>
    <property type="match status" value="1"/>
</dbReference>
<keyword evidence="7" id="KW-1185">Reference proteome</keyword>
<dbReference type="SUPFAM" id="SSF53041">
    <property type="entry name" value="Resolvase-like"/>
    <property type="match status" value="1"/>
</dbReference>
<dbReference type="InterPro" id="IPR036162">
    <property type="entry name" value="Resolvase-like_N_sf"/>
</dbReference>
<comment type="caution">
    <text evidence="6">The sequence shown here is derived from an EMBL/GenBank/DDBJ whole genome shotgun (WGS) entry which is preliminary data.</text>
</comment>
<dbReference type="PANTHER" id="PTHR30461">
    <property type="entry name" value="DNA-INVERTASE FROM LAMBDOID PROPHAGE"/>
    <property type="match status" value="1"/>
</dbReference>
<accession>A0ABS5IHN8</accession>
<dbReference type="EMBL" id="JAGTUF010000045">
    <property type="protein sequence ID" value="MBR9973914.1"/>
    <property type="molecule type" value="Genomic_DNA"/>
</dbReference>
<keyword evidence="1" id="KW-0229">DNA integration</keyword>
<evidence type="ECO:0000313" key="7">
    <source>
        <dbReference type="Proteomes" id="UP000680714"/>
    </source>
</evidence>
<feature type="active site" description="O-(5'-phospho-DNA)-serine intermediate" evidence="4">
    <location>
        <position position="12"/>
    </location>
</feature>
<dbReference type="RefSeq" id="WP_211552079.1">
    <property type="nucleotide sequence ID" value="NZ_JAGTUF010000045.1"/>
</dbReference>
<dbReference type="PANTHER" id="PTHR30461:SF2">
    <property type="entry name" value="SERINE RECOMBINASE PINE-RELATED"/>
    <property type="match status" value="1"/>
</dbReference>
<dbReference type="InterPro" id="IPR050639">
    <property type="entry name" value="SSR_resolvase"/>
</dbReference>
<reference evidence="6 7" key="1">
    <citation type="submission" date="2021-04" db="EMBL/GenBank/DDBJ databases">
        <title>Magnetospirillum sulfuroxidans sp. nov., a facultative chemolithoautotrophic sulfur-oxidizing alphaproteobacterium isolated from freshwater sediment and proposals for Paramagetospirillum gen. nov., and Magnetospirillaceae fam. nov.</title>
        <authorList>
            <person name="Koziaeva V."/>
            <person name="Geelhoed J.S."/>
            <person name="Sorokin D.Y."/>
            <person name="Grouzdev D.S."/>
        </authorList>
    </citation>
    <scope>NUCLEOTIDE SEQUENCE [LARGE SCALE GENOMIC DNA]</scope>
    <source>
        <strain evidence="6 7">J10</strain>
    </source>
</reference>
<dbReference type="Proteomes" id="UP000680714">
    <property type="component" value="Unassembled WGS sequence"/>
</dbReference>
<keyword evidence="3" id="KW-0233">DNA recombination</keyword>